<sequence>MLHIISNPNAISDCTVHLVDDDAVILIGDGVYGLKDPSLGSRVPVFALESDLVARGILATSNVTPTKMSQFVALVVEHANSVTWT</sequence>
<dbReference type="GO" id="GO:0002143">
    <property type="term" value="P:tRNA wobble position uridine thiolation"/>
    <property type="evidence" value="ECO:0007669"/>
    <property type="project" value="InterPro"/>
</dbReference>
<evidence type="ECO:0000313" key="1">
    <source>
        <dbReference type="EMBL" id="SVB33943.1"/>
    </source>
</evidence>
<reference evidence="1" key="1">
    <citation type="submission" date="2018-05" db="EMBL/GenBank/DDBJ databases">
        <authorList>
            <person name="Lanie J.A."/>
            <person name="Ng W.-L."/>
            <person name="Kazmierczak K.M."/>
            <person name="Andrzejewski T.M."/>
            <person name="Davidsen T.M."/>
            <person name="Wayne K.J."/>
            <person name="Tettelin H."/>
            <person name="Glass J.I."/>
            <person name="Rusch D."/>
            <person name="Podicherti R."/>
            <person name="Tsui H.-C.T."/>
            <person name="Winkler M.E."/>
        </authorList>
    </citation>
    <scope>NUCLEOTIDE SEQUENCE</scope>
</reference>
<dbReference type="InterPro" id="IPR007215">
    <property type="entry name" value="Sulphur_relay_TusB/DsrH"/>
</dbReference>
<dbReference type="SUPFAM" id="SSF75169">
    <property type="entry name" value="DsrEFH-like"/>
    <property type="match status" value="1"/>
</dbReference>
<dbReference type="GO" id="GO:0005737">
    <property type="term" value="C:cytoplasm"/>
    <property type="evidence" value="ECO:0007669"/>
    <property type="project" value="InterPro"/>
</dbReference>
<dbReference type="NCBIfam" id="TIGR03011">
    <property type="entry name" value="sulf_tusB_dsrH"/>
    <property type="match status" value="1"/>
</dbReference>
<protein>
    <submittedName>
        <fullName evidence="1">Uncharacterized protein</fullName>
    </submittedName>
</protein>
<accession>A0A382D8K7</accession>
<dbReference type="AlphaFoldDB" id="A0A382D8K7"/>
<dbReference type="Pfam" id="PF04077">
    <property type="entry name" value="DsrH"/>
    <property type="match status" value="1"/>
</dbReference>
<proteinExistence type="predicted"/>
<name>A0A382D8K7_9ZZZZ</name>
<organism evidence="1">
    <name type="scientific">marine metagenome</name>
    <dbReference type="NCBI Taxonomy" id="408172"/>
    <lineage>
        <taxon>unclassified sequences</taxon>
        <taxon>metagenomes</taxon>
        <taxon>ecological metagenomes</taxon>
    </lineage>
</organism>
<dbReference type="EMBL" id="UINC01037842">
    <property type="protein sequence ID" value="SVB33943.1"/>
    <property type="molecule type" value="Genomic_DNA"/>
</dbReference>
<dbReference type="Gene3D" id="3.40.1260.10">
    <property type="entry name" value="DsrEFH-like"/>
    <property type="match status" value="1"/>
</dbReference>
<dbReference type="InterPro" id="IPR027396">
    <property type="entry name" value="DsrEFH-like"/>
</dbReference>
<gene>
    <name evidence="1" type="ORF">METZ01_LOCUS186797</name>
</gene>